<proteinExistence type="inferred from homology"/>
<dbReference type="CDD" id="cd08060">
    <property type="entry name" value="MPN_UPF0172"/>
    <property type="match status" value="1"/>
</dbReference>
<feature type="domain" description="MPN" evidence="2">
    <location>
        <begin position="4"/>
        <end position="138"/>
    </location>
</feature>
<evidence type="ECO:0000256" key="1">
    <source>
        <dbReference type="ARBA" id="ARBA00007461"/>
    </source>
</evidence>
<dbReference type="GO" id="GO:0072546">
    <property type="term" value="C:EMC complex"/>
    <property type="evidence" value="ECO:0007669"/>
    <property type="project" value="InterPro"/>
</dbReference>
<dbReference type="InterPro" id="IPR037518">
    <property type="entry name" value="MPN"/>
</dbReference>
<dbReference type="InterPro" id="IPR005366">
    <property type="entry name" value="EMC8/9"/>
</dbReference>
<name>A0A2S2NTI5_SCHGA</name>
<protein>
    <submittedName>
        <fullName evidence="3">UPF0172 protein</fullName>
    </submittedName>
</protein>
<dbReference type="PANTHER" id="PTHR12941:SF10">
    <property type="entry name" value="ER MEMBRANE PROTEIN COMPLEX SUBUNIT 8_9 HOMOLOG"/>
    <property type="match status" value="1"/>
</dbReference>
<evidence type="ECO:0000313" key="3">
    <source>
        <dbReference type="EMBL" id="MBY20510.1"/>
    </source>
</evidence>
<accession>A0A2S2NTI5</accession>
<dbReference type="EMBL" id="GGMR01007891">
    <property type="protein sequence ID" value="MBY20510.1"/>
    <property type="molecule type" value="Transcribed_RNA"/>
</dbReference>
<sequence>MTKVSFSTLAYCKIVAHAAKYPHCEVNGLLVAENSTKGDKLVIVDTVPLFHQCLHVSPMSEIALMQIDQSASTCDMYIAGYYLANETLDDLSYDKPAHKIVDKIVEHESDVCMVVINNRLMELNQKESALIVHTQDDGKWKRLNNSNVQIENVTLAAASAVLQQQLYNNLVDFDNHLDNLSLDWLNAEFSNCVERTSGHDIGRRLMINKSVS</sequence>
<dbReference type="AlphaFoldDB" id="A0A2S2NTI5"/>
<gene>
    <name evidence="3" type="ORF">g.11097</name>
</gene>
<organism evidence="3">
    <name type="scientific">Schizaphis graminum</name>
    <name type="common">Green bug aphid</name>
    <dbReference type="NCBI Taxonomy" id="13262"/>
    <lineage>
        <taxon>Eukaryota</taxon>
        <taxon>Metazoa</taxon>
        <taxon>Ecdysozoa</taxon>
        <taxon>Arthropoda</taxon>
        <taxon>Hexapoda</taxon>
        <taxon>Insecta</taxon>
        <taxon>Pterygota</taxon>
        <taxon>Neoptera</taxon>
        <taxon>Paraneoptera</taxon>
        <taxon>Hemiptera</taxon>
        <taxon>Sternorrhyncha</taxon>
        <taxon>Aphidomorpha</taxon>
        <taxon>Aphidoidea</taxon>
        <taxon>Aphididae</taxon>
        <taxon>Aphidini</taxon>
        <taxon>Schizaphis</taxon>
    </lineage>
</organism>
<dbReference type="PANTHER" id="PTHR12941">
    <property type="entry name" value="ER MEMBRANE PROTEIN COMPLEX"/>
    <property type="match status" value="1"/>
</dbReference>
<dbReference type="Pfam" id="PF03665">
    <property type="entry name" value="UPF0172"/>
    <property type="match status" value="1"/>
</dbReference>
<reference evidence="3" key="1">
    <citation type="submission" date="2018-04" db="EMBL/GenBank/DDBJ databases">
        <title>Transcriptome of Schizaphis graminum biotype I.</title>
        <authorList>
            <person name="Scully E.D."/>
            <person name="Geib S.M."/>
            <person name="Palmer N.A."/>
            <person name="Koch K."/>
            <person name="Bradshaw J."/>
            <person name="Heng-Moss T."/>
            <person name="Sarath G."/>
        </authorList>
    </citation>
    <scope>NUCLEOTIDE SEQUENCE</scope>
</reference>
<dbReference type="PROSITE" id="PS50249">
    <property type="entry name" value="MPN"/>
    <property type="match status" value="1"/>
</dbReference>
<comment type="similarity">
    <text evidence="1">Belongs to the EMC8/EMC9 family.</text>
</comment>
<evidence type="ECO:0000259" key="2">
    <source>
        <dbReference type="PROSITE" id="PS50249"/>
    </source>
</evidence>